<keyword evidence="4" id="KW-0378">Hydrolase</keyword>
<protein>
    <submittedName>
        <fullName evidence="8">S1/P1 nuclease</fullName>
    </submittedName>
</protein>
<keyword evidence="5" id="KW-1015">Disulfide bond</keyword>
<dbReference type="Pfam" id="PF02265">
    <property type="entry name" value="S1-P1_nuclease"/>
    <property type="match status" value="1"/>
</dbReference>
<organism evidence="8 9">
    <name type="scientific">Shewanella youngdeokensis</name>
    <dbReference type="NCBI Taxonomy" id="2999068"/>
    <lineage>
        <taxon>Bacteria</taxon>
        <taxon>Pseudomonadati</taxon>
        <taxon>Pseudomonadota</taxon>
        <taxon>Gammaproteobacteria</taxon>
        <taxon>Alteromonadales</taxon>
        <taxon>Shewanellaceae</taxon>
        <taxon>Shewanella</taxon>
    </lineage>
</organism>
<keyword evidence="7" id="KW-0732">Signal</keyword>
<keyword evidence="1" id="KW-0540">Nuclease</keyword>
<dbReference type="SUPFAM" id="SSF48537">
    <property type="entry name" value="Phospholipase C/P1 nuclease"/>
    <property type="match status" value="1"/>
</dbReference>
<reference evidence="8 9" key="1">
    <citation type="submission" date="2023-10" db="EMBL/GenBank/DDBJ databases">
        <title>Complete genome sequence of Shewanella sp. DAU334.</title>
        <authorList>
            <person name="Lee Y.-S."/>
            <person name="Jeong H.-R."/>
            <person name="Hwang E.-J."/>
            <person name="Choi Y.-L."/>
            <person name="Kim G.-D."/>
        </authorList>
    </citation>
    <scope>NUCLEOTIDE SEQUENCE [LARGE SCALE GENOMIC DNA]</scope>
    <source>
        <strain evidence="8 9">DAU334</strain>
    </source>
</reference>
<dbReference type="EMBL" id="CP136522">
    <property type="protein sequence ID" value="WOT04438.1"/>
    <property type="molecule type" value="Genomic_DNA"/>
</dbReference>
<keyword evidence="6" id="KW-0325">Glycoprotein</keyword>
<dbReference type="Gene3D" id="1.10.575.10">
    <property type="entry name" value="P1 Nuclease"/>
    <property type="match status" value="1"/>
</dbReference>
<evidence type="ECO:0000256" key="4">
    <source>
        <dbReference type="ARBA" id="ARBA00022801"/>
    </source>
</evidence>
<sequence length="264" mass="30153">MKSTVFLVSATLALSTMVSLPAHSYGQLGHRIVGEIAQHNLTTSTQEQINALTNGESLAQMSTWADEIRSDPKWSHASPWHYITLEDDDSWSTVERSADGDIITGLEKYEKVMVSPTATQQEKWQALAFYVHFVGDIHQPLHVSSAADRGGNTVKLKWFGNDTNLHSVWDSKLIEHQKLSYTEFAKFIGRVSKEDVKKWQGKSYYEWASESRSMRYATYELETNRDGQPDLRFQYVFDHTPTAELRLQQAGFRLAEKLNEIFSK</sequence>
<keyword evidence="9" id="KW-1185">Reference proteome</keyword>
<accession>A0ABZ0JW68</accession>
<name>A0ABZ0JW68_9GAMM</name>
<dbReference type="CDD" id="cd11010">
    <property type="entry name" value="S1-P1_nuclease"/>
    <property type="match status" value="1"/>
</dbReference>
<dbReference type="RefSeq" id="WP_310472067.1">
    <property type="nucleotide sequence ID" value="NZ_CP136522.1"/>
</dbReference>
<dbReference type="PANTHER" id="PTHR33146:SF26">
    <property type="entry name" value="ENDONUCLEASE 4"/>
    <property type="match status" value="1"/>
</dbReference>
<keyword evidence="3" id="KW-0255">Endonuclease</keyword>
<evidence type="ECO:0000256" key="6">
    <source>
        <dbReference type="ARBA" id="ARBA00023180"/>
    </source>
</evidence>
<evidence type="ECO:0000256" key="3">
    <source>
        <dbReference type="ARBA" id="ARBA00022759"/>
    </source>
</evidence>
<gene>
    <name evidence="8" type="ORF">RGE70_14065</name>
</gene>
<evidence type="ECO:0000313" key="8">
    <source>
        <dbReference type="EMBL" id="WOT04438.1"/>
    </source>
</evidence>
<keyword evidence="2" id="KW-0479">Metal-binding</keyword>
<evidence type="ECO:0000256" key="7">
    <source>
        <dbReference type="SAM" id="SignalP"/>
    </source>
</evidence>
<evidence type="ECO:0000256" key="5">
    <source>
        <dbReference type="ARBA" id="ARBA00023157"/>
    </source>
</evidence>
<proteinExistence type="predicted"/>
<dbReference type="InterPro" id="IPR008947">
    <property type="entry name" value="PLipase_C/P1_nuclease_dom_sf"/>
</dbReference>
<dbReference type="PANTHER" id="PTHR33146">
    <property type="entry name" value="ENDONUCLEASE 4"/>
    <property type="match status" value="1"/>
</dbReference>
<feature type="signal peptide" evidence="7">
    <location>
        <begin position="1"/>
        <end position="24"/>
    </location>
</feature>
<evidence type="ECO:0000256" key="2">
    <source>
        <dbReference type="ARBA" id="ARBA00022723"/>
    </source>
</evidence>
<dbReference type="Proteomes" id="UP001529491">
    <property type="component" value="Chromosome"/>
</dbReference>
<dbReference type="InterPro" id="IPR003154">
    <property type="entry name" value="S1/P1nuclease"/>
</dbReference>
<evidence type="ECO:0000313" key="9">
    <source>
        <dbReference type="Proteomes" id="UP001529491"/>
    </source>
</evidence>
<evidence type="ECO:0000256" key="1">
    <source>
        <dbReference type="ARBA" id="ARBA00022722"/>
    </source>
</evidence>
<feature type="chain" id="PRO_5046448877" evidence="7">
    <location>
        <begin position="25"/>
        <end position="264"/>
    </location>
</feature>